<dbReference type="SMART" id="SM00498">
    <property type="entry name" value="FH2"/>
    <property type="match status" value="1"/>
</dbReference>
<evidence type="ECO:0000259" key="2">
    <source>
        <dbReference type="PROSITE" id="PS51444"/>
    </source>
</evidence>
<organism evidence="3 4">
    <name type="scientific">Ectocarpus siliculosus</name>
    <name type="common">Brown alga</name>
    <name type="synonym">Conferva siliculosa</name>
    <dbReference type="NCBI Taxonomy" id="2880"/>
    <lineage>
        <taxon>Eukaryota</taxon>
        <taxon>Sar</taxon>
        <taxon>Stramenopiles</taxon>
        <taxon>Ochrophyta</taxon>
        <taxon>PX clade</taxon>
        <taxon>Phaeophyceae</taxon>
        <taxon>Ectocarpales</taxon>
        <taxon>Ectocarpaceae</taxon>
        <taxon>Ectocarpus</taxon>
    </lineage>
</organism>
<keyword evidence="4" id="KW-1185">Reference proteome</keyword>
<feature type="compositionally biased region" description="Gly residues" evidence="1">
    <location>
        <begin position="360"/>
        <end position="370"/>
    </location>
</feature>
<evidence type="ECO:0000256" key="1">
    <source>
        <dbReference type="SAM" id="MobiDB-lite"/>
    </source>
</evidence>
<dbReference type="Pfam" id="PF02181">
    <property type="entry name" value="FH2"/>
    <property type="match status" value="1"/>
</dbReference>
<reference evidence="3 4" key="1">
    <citation type="journal article" date="2010" name="Nature">
        <title>The Ectocarpus genome and the independent evolution of multicellularity in brown algae.</title>
        <authorList>
            <person name="Cock J.M."/>
            <person name="Sterck L."/>
            <person name="Rouze P."/>
            <person name="Scornet D."/>
            <person name="Allen A.E."/>
            <person name="Amoutzias G."/>
            <person name="Anthouard V."/>
            <person name="Artiguenave F."/>
            <person name="Aury J.M."/>
            <person name="Badger J.H."/>
            <person name="Beszteri B."/>
            <person name="Billiau K."/>
            <person name="Bonnet E."/>
            <person name="Bothwell J.H."/>
            <person name="Bowler C."/>
            <person name="Boyen C."/>
            <person name="Brownlee C."/>
            <person name="Carrano C.J."/>
            <person name="Charrier B."/>
            <person name="Cho G.Y."/>
            <person name="Coelho S.M."/>
            <person name="Collen J."/>
            <person name="Corre E."/>
            <person name="Da Silva C."/>
            <person name="Delage L."/>
            <person name="Delaroque N."/>
            <person name="Dittami S.M."/>
            <person name="Doulbeau S."/>
            <person name="Elias M."/>
            <person name="Farnham G."/>
            <person name="Gachon C.M."/>
            <person name="Gschloessl B."/>
            <person name="Heesch S."/>
            <person name="Jabbari K."/>
            <person name="Jubin C."/>
            <person name="Kawai H."/>
            <person name="Kimura K."/>
            <person name="Kloareg B."/>
            <person name="Kupper F.C."/>
            <person name="Lang D."/>
            <person name="Le Bail A."/>
            <person name="Leblanc C."/>
            <person name="Lerouge P."/>
            <person name="Lohr M."/>
            <person name="Lopez P.J."/>
            <person name="Martens C."/>
            <person name="Maumus F."/>
            <person name="Michel G."/>
            <person name="Miranda-Saavedra D."/>
            <person name="Morales J."/>
            <person name="Moreau H."/>
            <person name="Motomura T."/>
            <person name="Nagasato C."/>
            <person name="Napoli C.A."/>
            <person name="Nelson D.R."/>
            <person name="Nyvall-Collen P."/>
            <person name="Peters A.F."/>
            <person name="Pommier C."/>
            <person name="Potin P."/>
            <person name="Poulain J."/>
            <person name="Quesneville H."/>
            <person name="Read B."/>
            <person name="Rensing S.A."/>
            <person name="Ritter A."/>
            <person name="Rousvoal S."/>
            <person name="Samanta M."/>
            <person name="Samson G."/>
            <person name="Schroeder D.C."/>
            <person name="Segurens B."/>
            <person name="Strittmatter M."/>
            <person name="Tonon T."/>
            <person name="Tregear J.W."/>
            <person name="Valentin K."/>
            <person name="von Dassow P."/>
            <person name="Yamagishi T."/>
            <person name="Van de Peer Y."/>
            <person name="Wincker P."/>
        </authorList>
    </citation>
    <scope>NUCLEOTIDE SEQUENCE [LARGE SCALE GENOMIC DNA]</scope>
    <source>
        <strain evidence="4">Ec32 / CCAP1310/4</strain>
    </source>
</reference>
<gene>
    <name evidence="3" type="ORF">Esi_0103_0072</name>
</gene>
<dbReference type="InParanoid" id="D8LCH4"/>
<dbReference type="InterPro" id="IPR042201">
    <property type="entry name" value="FH2_Formin_sf"/>
</dbReference>
<dbReference type="InterPro" id="IPR011989">
    <property type="entry name" value="ARM-like"/>
</dbReference>
<feature type="compositionally biased region" description="Gly residues" evidence="1">
    <location>
        <begin position="1159"/>
        <end position="1169"/>
    </location>
</feature>
<feature type="compositionally biased region" description="Gly residues" evidence="1">
    <location>
        <begin position="1188"/>
        <end position="1197"/>
    </location>
</feature>
<feature type="region of interest" description="Disordered" evidence="1">
    <location>
        <begin position="1151"/>
        <end position="1259"/>
    </location>
</feature>
<dbReference type="PANTHER" id="PTHR45691:SF1">
    <property type="entry name" value="FH2 DOMAIN-CONTAINING PROTEIN 1-RELATED"/>
    <property type="match status" value="1"/>
</dbReference>
<dbReference type="OrthoDB" id="1668162at2759"/>
<name>D8LCH4_ECTSI</name>
<feature type="region of interest" description="Disordered" evidence="1">
    <location>
        <begin position="312"/>
        <end position="333"/>
    </location>
</feature>
<feature type="compositionally biased region" description="Low complexity" evidence="1">
    <location>
        <begin position="633"/>
        <end position="655"/>
    </location>
</feature>
<accession>D8LCH4</accession>
<dbReference type="EMBL" id="FN649752">
    <property type="protein sequence ID" value="CBN78210.1"/>
    <property type="molecule type" value="Genomic_DNA"/>
</dbReference>
<evidence type="ECO:0000313" key="4">
    <source>
        <dbReference type="Proteomes" id="UP000002630"/>
    </source>
</evidence>
<feature type="compositionally biased region" description="Pro residues" evidence="1">
    <location>
        <begin position="623"/>
        <end position="632"/>
    </location>
</feature>
<dbReference type="InterPro" id="IPR016024">
    <property type="entry name" value="ARM-type_fold"/>
</dbReference>
<sequence length="1412" mass="146033">MEGDLCGDVGGGGSSSVLDRDFRHIIRQIPLDDKRDLILQYGDEASKRRAHAIAGDGKAADGGMKVRSPQESAEEVAIWAEDFPPPAAVLPLQEALDRASGRWIDGFRDADGVSHLCGVPPEEVELEEGVVRCLMVLFNKETGLSNLEGSSNLWPVIVRSALDSTSERVRSSLLKVLTVMTETGQDGLKVVLNALDVAKAQKNQDLRFSLLVGALSKAAAAAAAAGDGGRGTQPGSGSSEEEGYGVGGTQPGIRGGGNDGEEDGHLRLALAVAVFLNTVLSRAFEFEERVLLRGEMVAGGVVAAIAGARERWGEDDDDDVDDDSDSVVSGAEDGGRVHHLRDATALFFENDSSDEDSSGGVSGGTDFGGNGGSVSKKRVFVPSGSSSGGPAGAGVFVSNSGRVSVVPPKSPAAGSSTSSLATVTARSSFSSTGSSVPRTVAQLSAAVADARLLELRRDLIAQLDLFDRVADEDLRDAEENGGTAADKGAGDDDDGEDGGGSADRGRNQAAGGAATESSEPRAVKAMRALAMAVEGDEAVSVELELLADKLRVMGGGGSGGGTGCCGPALWRRVRDPAPETVEEGSKGGGEGGSPEGHEKGEKNTGGTPTLTGPGGTIPGATASPPPPPPPLPLGTQAAGAAAASPLAVATLPNAPAGGGSSPPPPPPPPPPPLPGMVTKGGSVPPPPPPLPGMVTKGGGLPPPPPPLPGMVAKGGGLPPLPLPAAGVVKPTKSRPAGPARRGVHWNKIRTAITGTIFEEIESEEAVGKAGGRRVSHVYDHGTHVLYPGWSQRRNRSARSFNSVSPETVRNAVMSMDLSFLDPDTLEKLEKLLPPPAELSILKSFESDDVSELAEVEQFLVLASRIPNYQIRLRCAGDMQAFEPDTASALAKITIVSDAISQVTDSAKLKRLLAVVLAVGNFLNEGTGSGDAKAITLESLLKITTVRRTTKRPFAGGGDDNLAHSIMEWAAKSEPSLLSLGEDLPLAAKASRLALDDLKKEGPLENLRSEHTRVEKAYSSMATKFGEDAKKTPNEDFFKIVRSVVVMVETATRENQERAEAEKARIRRENRNNKRKKEREMAKASRQQSEVDLQALLKGGAGKMRGMVTGTVNVEYDRIMEERAKEGDAFKELSETTDDSVRDHIRGKLHYQRSTNIFGSTGGGGGGGGGHRSHRSFGPLSSSPSPQNGDGGGDGNGQCGQPSSFFSGSNHPDHKKKQKKSTRFLLPTPEAAEGPVTAAAAGTAGVGGTSNQEQRRLGREASLVKHASVVRQNTALLQARSFSRVPREGDPAAGGGGADGFCAGDAPTRQQPAVAGGVGSGSSSKFRPSPPYPARGGNSAKTAPPSGGMLRTRALGSSLQVPLEEHDDEDGGGSCSVDGSGGSDSPKIGRAALPKLLAGTRSKAFEARRAKFG</sequence>
<dbReference type="eggNOG" id="KOG1922">
    <property type="taxonomic scope" value="Eukaryota"/>
</dbReference>
<dbReference type="GO" id="GO:0030041">
    <property type="term" value="P:actin filament polymerization"/>
    <property type="evidence" value="ECO:0007669"/>
    <property type="project" value="TreeGrafter"/>
</dbReference>
<feature type="compositionally biased region" description="Gly residues" evidence="1">
    <location>
        <begin position="244"/>
        <end position="258"/>
    </location>
</feature>
<dbReference type="Proteomes" id="UP000002630">
    <property type="component" value="Linkage Group LG27"/>
</dbReference>
<dbReference type="InterPro" id="IPR051412">
    <property type="entry name" value="Formin_Homology_Diaphanous_sf"/>
</dbReference>
<feature type="compositionally biased region" description="Acidic residues" evidence="1">
    <location>
        <begin position="313"/>
        <end position="325"/>
    </location>
</feature>
<feature type="compositionally biased region" description="Basic residues" evidence="1">
    <location>
        <begin position="1212"/>
        <end position="1221"/>
    </location>
</feature>
<feature type="region of interest" description="Disordered" evidence="1">
    <location>
        <begin position="1054"/>
        <end position="1088"/>
    </location>
</feature>
<feature type="region of interest" description="Disordered" evidence="1">
    <location>
        <begin position="1277"/>
        <end position="1390"/>
    </location>
</feature>
<feature type="domain" description="FH2" evidence="2">
    <location>
        <begin position="717"/>
        <end position="1102"/>
    </location>
</feature>
<feature type="compositionally biased region" description="Basic and acidic residues" evidence="1">
    <location>
        <begin position="1054"/>
        <end position="1082"/>
    </location>
</feature>
<evidence type="ECO:0000313" key="3">
    <source>
        <dbReference type="EMBL" id="CBN78210.1"/>
    </source>
</evidence>
<feature type="compositionally biased region" description="Low complexity" evidence="1">
    <location>
        <begin position="1227"/>
        <end position="1242"/>
    </location>
</feature>
<dbReference type="Gene3D" id="1.20.58.2220">
    <property type="entry name" value="Formin, FH2 domain"/>
    <property type="match status" value="2"/>
</dbReference>
<feature type="region of interest" description="Disordered" evidence="1">
    <location>
        <begin position="476"/>
        <end position="521"/>
    </location>
</feature>
<dbReference type="EMBL" id="FN647715">
    <property type="protein sequence ID" value="CBN78210.1"/>
    <property type="molecule type" value="Genomic_DNA"/>
</dbReference>
<feature type="region of interest" description="Disordered" evidence="1">
    <location>
        <begin position="224"/>
        <end position="260"/>
    </location>
</feature>
<proteinExistence type="predicted"/>
<dbReference type="SUPFAM" id="SSF101447">
    <property type="entry name" value="Formin homology 2 domain (FH2 domain)"/>
    <property type="match status" value="1"/>
</dbReference>
<feature type="region of interest" description="Disordered" evidence="1">
    <location>
        <begin position="576"/>
        <end position="701"/>
    </location>
</feature>
<dbReference type="Gene3D" id="1.25.10.10">
    <property type="entry name" value="Leucine-rich Repeat Variant"/>
    <property type="match status" value="1"/>
</dbReference>
<dbReference type="PROSITE" id="PS51444">
    <property type="entry name" value="FH2"/>
    <property type="match status" value="1"/>
</dbReference>
<dbReference type="PANTHER" id="PTHR45691">
    <property type="entry name" value="PROTEIN DIAPHANOUS"/>
    <property type="match status" value="1"/>
</dbReference>
<dbReference type="GO" id="GO:0005884">
    <property type="term" value="C:actin filament"/>
    <property type="evidence" value="ECO:0007669"/>
    <property type="project" value="TreeGrafter"/>
</dbReference>
<feature type="region of interest" description="Disordered" evidence="1">
    <location>
        <begin position="350"/>
        <end position="370"/>
    </location>
</feature>
<dbReference type="InterPro" id="IPR015425">
    <property type="entry name" value="FH2_Formin"/>
</dbReference>
<protein>
    <recommendedName>
        <fullName evidence="2">FH2 domain-containing protein</fullName>
    </recommendedName>
</protein>
<feature type="compositionally biased region" description="Pro residues" evidence="1">
    <location>
        <begin position="661"/>
        <end position="674"/>
    </location>
</feature>
<dbReference type="SUPFAM" id="SSF48371">
    <property type="entry name" value="ARM repeat"/>
    <property type="match status" value="1"/>
</dbReference>